<evidence type="ECO:0000313" key="2">
    <source>
        <dbReference type="EMBL" id="MFD2571067.1"/>
    </source>
</evidence>
<feature type="compositionally biased region" description="Pro residues" evidence="1">
    <location>
        <begin position="167"/>
        <end position="204"/>
    </location>
</feature>
<protein>
    <submittedName>
        <fullName evidence="2">Uncharacterized protein</fullName>
    </submittedName>
</protein>
<comment type="caution">
    <text evidence="2">The sequence shown here is derived from an EMBL/GenBank/DDBJ whole genome shotgun (WGS) entry which is preliminary data.</text>
</comment>
<reference evidence="3" key="1">
    <citation type="journal article" date="2019" name="Int. J. Syst. Evol. Microbiol.">
        <title>The Global Catalogue of Microorganisms (GCM) 10K type strain sequencing project: providing services to taxonomists for standard genome sequencing and annotation.</title>
        <authorList>
            <consortium name="The Broad Institute Genomics Platform"/>
            <consortium name="The Broad Institute Genome Sequencing Center for Infectious Disease"/>
            <person name="Wu L."/>
            <person name="Ma J."/>
        </authorList>
    </citation>
    <scope>NUCLEOTIDE SEQUENCE [LARGE SCALE GENOMIC DNA]</scope>
    <source>
        <strain evidence="3">KCTC 42805</strain>
    </source>
</reference>
<feature type="region of interest" description="Disordered" evidence="1">
    <location>
        <begin position="45"/>
        <end position="74"/>
    </location>
</feature>
<name>A0ABW5M3C7_9BACT</name>
<gene>
    <name evidence="2" type="ORF">ACFSUS_10510</name>
</gene>
<accession>A0ABW5M3C7</accession>
<feature type="compositionally biased region" description="Polar residues" evidence="1">
    <location>
        <begin position="111"/>
        <end position="142"/>
    </location>
</feature>
<feature type="compositionally biased region" description="Basic and acidic residues" evidence="1">
    <location>
        <begin position="47"/>
        <end position="74"/>
    </location>
</feature>
<feature type="region of interest" description="Disordered" evidence="1">
    <location>
        <begin position="103"/>
        <end position="142"/>
    </location>
</feature>
<proteinExistence type="predicted"/>
<dbReference type="Proteomes" id="UP001597469">
    <property type="component" value="Unassembled WGS sequence"/>
</dbReference>
<organism evidence="2 3">
    <name type="scientific">Spirosoma soli</name>
    <dbReference type="NCBI Taxonomy" id="1770529"/>
    <lineage>
        <taxon>Bacteria</taxon>
        <taxon>Pseudomonadati</taxon>
        <taxon>Bacteroidota</taxon>
        <taxon>Cytophagia</taxon>
        <taxon>Cytophagales</taxon>
        <taxon>Cytophagaceae</taxon>
        <taxon>Spirosoma</taxon>
    </lineage>
</organism>
<feature type="region of interest" description="Disordered" evidence="1">
    <location>
        <begin position="242"/>
        <end position="357"/>
    </location>
</feature>
<keyword evidence="3" id="KW-1185">Reference proteome</keyword>
<evidence type="ECO:0000313" key="3">
    <source>
        <dbReference type="Proteomes" id="UP001597469"/>
    </source>
</evidence>
<sequence length="357" mass="37825">MANDANLSDGARQANIVTQEGDTLFGADQAETNMVKLVDGKLVQTGDTHDDVSDDMPRIRLGSDEERALQGDDKKKYENSEAALRAGTMFDPSVMPDDPIAVGDITGNPDAGSTVNTGLPSEDAPTNTTEQDNDATPTSTFGLWQVGNGSYMSHVIYPGGDMIPATPGSPPDPTQPVPGIPETPPYNPIPGPEIPDLPGAPQPANPEIQEPDQPDRSHEVNGRMAANQTVGMFSNFVTYTAGAPGILSSDDVEPGKAVPGNQYEGLSAGPEEGMEADPDTGESARPYDVNAKDTDEYQPGERPEEGREAQKLPRELADESSVTAQDMISGPDRSDQKSTDGLDRKYNDPQAARDMAS</sequence>
<feature type="compositionally biased region" description="Basic and acidic residues" evidence="1">
    <location>
        <begin position="290"/>
        <end position="317"/>
    </location>
</feature>
<dbReference type="EMBL" id="JBHULN010000005">
    <property type="protein sequence ID" value="MFD2571067.1"/>
    <property type="molecule type" value="Genomic_DNA"/>
</dbReference>
<evidence type="ECO:0000256" key="1">
    <source>
        <dbReference type="SAM" id="MobiDB-lite"/>
    </source>
</evidence>
<dbReference type="RefSeq" id="WP_381522278.1">
    <property type="nucleotide sequence ID" value="NZ_JBHULN010000005.1"/>
</dbReference>
<feature type="region of interest" description="Disordered" evidence="1">
    <location>
        <begin position="162"/>
        <end position="226"/>
    </location>
</feature>
<feature type="compositionally biased region" description="Basic and acidic residues" evidence="1">
    <location>
        <begin position="332"/>
        <end position="347"/>
    </location>
</feature>